<evidence type="ECO:0000313" key="2">
    <source>
        <dbReference type="Proteomes" id="UP000825381"/>
    </source>
</evidence>
<dbReference type="RefSeq" id="WP_220640579.1">
    <property type="nucleotide sequence ID" value="NZ_CP080429.1"/>
</dbReference>
<name>A0ABX8V5X8_9FLAO</name>
<evidence type="ECO:0008006" key="3">
    <source>
        <dbReference type="Google" id="ProtNLM"/>
    </source>
</evidence>
<dbReference type="EMBL" id="CP080429">
    <property type="protein sequence ID" value="QYJ68236.1"/>
    <property type="molecule type" value="Genomic_DNA"/>
</dbReference>
<dbReference type="Proteomes" id="UP000825381">
    <property type="component" value="Chromosome"/>
</dbReference>
<protein>
    <recommendedName>
        <fullName evidence="3">Lipoprotein</fullName>
    </recommendedName>
</protein>
<gene>
    <name evidence="1" type="ORF">K1I41_12020</name>
</gene>
<sequence length="176" mass="21462">MKKISVLIVFSLLFCFCKSKKGGKFDEKLIHRIATENSSLPSQYDMYFFYVQCEKEQISEINVKQLQYMYNDSNTVDESFEDFLKRALHQKQNFINVNDIIDCFYIDKEVMIYYQKVNFSNFIEKYFERDNKSYRLKREFNKKRRSIFYYCFLNNYLGVFDGYGGFYYIMKTSDIY</sequence>
<accession>A0ABX8V5X8</accession>
<keyword evidence="2" id="KW-1185">Reference proteome</keyword>
<reference evidence="1 2" key="1">
    <citation type="submission" date="2021-07" db="EMBL/GenBank/DDBJ databases">
        <title>Flavobacterium WSW3-B6 sp.nov, isolated from seaweed.</title>
        <authorList>
            <person name="Muhammad N."/>
            <person name="Ho H."/>
            <person name="Lee Y.-J."/>
            <person name="Nguyen T."/>
            <person name="Ho J."/>
            <person name="Kim S.-G."/>
        </authorList>
    </citation>
    <scope>NUCLEOTIDE SEQUENCE [LARGE SCALE GENOMIC DNA]</scope>
    <source>
        <strain evidence="1 2">WSW3-B6</strain>
    </source>
</reference>
<evidence type="ECO:0000313" key="1">
    <source>
        <dbReference type="EMBL" id="QYJ68236.1"/>
    </source>
</evidence>
<organism evidence="1 2">
    <name type="scientific">Flavobacterium litorale</name>
    <dbReference type="NCBI Taxonomy" id="2856519"/>
    <lineage>
        <taxon>Bacteria</taxon>
        <taxon>Pseudomonadati</taxon>
        <taxon>Bacteroidota</taxon>
        <taxon>Flavobacteriia</taxon>
        <taxon>Flavobacteriales</taxon>
        <taxon>Flavobacteriaceae</taxon>
        <taxon>Flavobacterium</taxon>
    </lineage>
</organism>
<proteinExistence type="predicted"/>